<evidence type="ECO:0000256" key="15">
    <source>
        <dbReference type="PIRSR" id="PIRSR634016-3"/>
    </source>
</evidence>
<keyword evidence="21" id="KW-1185">Reference proteome</keyword>
<evidence type="ECO:0000256" key="11">
    <source>
        <dbReference type="ARBA" id="ARBA00023049"/>
    </source>
</evidence>
<evidence type="ECO:0000256" key="5">
    <source>
        <dbReference type="ARBA" id="ARBA00022622"/>
    </source>
</evidence>
<keyword evidence="7 15" id="KW-0479">Metal-binding</keyword>
<dbReference type="GO" id="GO:0070006">
    <property type="term" value="F:metalloaminopeptidase activity"/>
    <property type="evidence" value="ECO:0007669"/>
    <property type="project" value="TreeGrafter"/>
</dbReference>
<comment type="subcellular location">
    <subcellularLocation>
        <location evidence="1">Cell membrane</location>
        <topology evidence="1">Lipid-anchor</topology>
        <topology evidence="1">GPI-anchor</topology>
    </subcellularLocation>
</comment>
<evidence type="ECO:0000313" key="20">
    <source>
        <dbReference type="EnsemblMetazoa" id="LLOJ003440-PA"/>
    </source>
</evidence>
<dbReference type="Gene3D" id="2.60.40.1910">
    <property type="match status" value="2"/>
</dbReference>
<keyword evidence="9" id="KW-0378">Hydrolase</keyword>
<reference evidence="19" key="2">
    <citation type="journal article" date="2020" name="BMC">
        <title>Leishmania infection induces a limited differential gene expression in the sand fly midgut.</title>
        <authorList>
            <person name="Coutinho-Abreu I.V."/>
            <person name="Serafim T.D."/>
            <person name="Meneses C."/>
            <person name="Kamhawi S."/>
            <person name="Oliveira F."/>
            <person name="Valenzuela J.G."/>
        </authorList>
    </citation>
    <scope>NUCLEOTIDE SEQUENCE</scope>
    <source>
        <strain evidence="19">Jacobina</strain>
        <tissue evidence="19">Midgut</tissue>
    </source>
</reference>
<sequence length="1763" mass="206195">MEEHESETILEFSLEESLKVDQNYILDIEFQGYLQSIPQGFCYTRYVDADGETQFMATSNLHVTNARMAFPCYDEPRYRTPFLIHIIHHSTMKAASNMPVAFITNNNDGSAMTTFENSVSMPVNLVAFAVCNHDSQKTLLEDKNVEIKFLVPSHVTDETNFARDFIIFILKKLEEYLGVGYNLPKLECVIVDDGMHLGLENWGLMVFDSKSLLYREGQTTASQKMDIAKIICHQLSHNYFGNLVGISWWNYAWMTEGFANYQEYYFTNMYLTDYPMHDLFVAEFIQRNFVEHSYLMSHSLNRYVQTRREVEEAFDYGTASKAAAVLRMCEHAIEGATFQKGLKKYVKEMSYRVAEPCDLYKNLQEAVNEDRTIPEDIKVEDFLSSWVDQPGFPLLTVTRNYQSNEIVVNQQRFLASRDEVDINGLSWYIPLSMSTANNPDMENTKPWIWLKKGMREIVLRTTENKTWSSNDWVLFNTQQTGYYRVNYDTENWKLLAEELHRGQPYTIGKFNRAQLIDDSFSLAYSDIIQFTVALDIIKYIKYDEEYAVWVSANRHLLNMIRKLDGPSYELYFGRFLRHLTEDQFAKLDVFENTHGKDSVTNIFLRPIIVDLACRSRSGMCLTATRIMVTAEALTGHRLAPHEKPSIYYCHGLKNADEQTFQYFWRKLKTLTNYQEKTHIAYAISCYHNADSVHSLLMEISDPNFQEATYSNLERFQILITAVRNGHVKTALRFLRENHVNIAQTFTFNIRMEQTLKEIADCLEEEDEEEFAGLLDILLAAGHISSNLAERCIIDMEYHHKWHTVNCGDLSIMLVKRFFFSLAIITPIVVGFQPELNDLAENPNTDSGGQVSSRLTNTTEPVAYELWLRTNIHRRILDYDGRVKCVLRALEATKYITINSELIQIVNFTMVDHLNNPVKISNMFEYKNERVVVFQVDNDLRIGQNYILEIFFSGVLHNYPRGFCYARYTDEYGRVVYIASSHMHVTNARMAFPCYDEPRYRTPFIIHLVHHSSMTAASNMPIAFVTDLPNNFVISTFEETVPMSTNLLAFSVSNYVTRTETIESKRLNVSILVPRHLKDEVDFALEFFITMLEELENFFGVGYTLPKFDAIIVPDFLYTAMENWGLMTFDPKYLLFKRDHTSPSQMVEVAKSICHHLIHNYFGNLVGLDWWSDAWMTEGFSNYYQNYFTQFYLKDYPLEEFFVVDYLQRSFVEDSLIIAPPLSEYVETQHQIETLYEFATTGKASSILRMCDYFLGKETFRKGLQYYIKDMAFQVAQPKDLYRNLQLAADEDNALPEDIKIENIFKTWIEQPGYPLLTVMRNYQSNEIVVNQHRFLSARDEEDVRRDSWYIPLSISTAKNPNMNNTRPWAWLRGGTREIVLQTKENLTWTSDDWVLFNVQQTGYYRVNYDPINWKLLAEELHRGSPYKIGTLNRAQLIDDVFNLAYSDVVSFTMALDIIKYIRYDEDYIVWVTANRHLLNMARKLDGPSYELFFGRFLQHLTDEHFERMDVFPHTRGRDTPRITFFRPIIVDLACRAKLGTCLTATRIQVTAEALTGTCLVPMEQAATYYCHGLKNADQKTFQYFWKKLNNMTSEHERMQLTYAITCYHDPDVVYSVLVRLADPITDLSYTNLERYHLLATALRNGHLKVVLKFLKNNYENIEKLFNFNIRMEHALKEIAWYIQEEDIPEYEEILKLYFSNGYISENLIKRLRIDIEYHLGWIRENKVKIENWIRDYFEPMPAKSACIHTSISLVFFIIISLLF</sequence>
<dbReference type="Pfam" id="PF17900">
    <property type="entry name" value="Peptidase_M1_N"/>
    <property type="match status" value="2"/>
</dbReference>
<dbReference type="InterPro" id="IPR034016">
    <property type="entry name" value="M1_APN-typ"/>
</dbReference>
<dbReference type="GO" id="GO:0008270">
    <property type="term" value="F:zinc ion binding"/>
    <property type="evidence" value="ECO:0007669"/>
    <property type="project" value="InterPro"/>
</dbReference>
<keyword evidence="11" id="KW-0482">Metalloprotease</keyword>
<evidence type="ECO:0000256" key="12">
    <source>
        <dbReference type="ARBA" id="ARBA00023136"/>
    </source>
</evidence>
<evidence type="ECO:0000256" key="3">
    <source>
        <dbReference type="ARBA" id="ARBA00022438"/>
    </source>
</evidence>
<dbReference type="InterPro" id="IPR045357">
    <property type="entry name" value="Aminopeptidase_N-like_N"/>
</dbReference>
<reference evidence="20" key="3">
    <citation type="submission" date="2020-05" db="UniProtKB">
        <authorList>
            <consortium name="EnsemblMetazoa"/>
        </authorList>
    </citation>
    <scope>IDENTIFICATION</scope>
    <source>
        <strain evidence="20">Jacobina</strain>
    </source>
</reference>
<dbReference type="VEuPathDB" id="VectorBase:LLOJ003440"/>
<dbReference type="Proteomes" id="UP000092461">
    <property type="component" value="Unassembled WGS sequence"/>
</dbReference>
<accession>A0A1B0CGD9</accession>
<feature type="binding site" evidence="15">
    <location>
        <position position="1154"/>
    </location>
    <ligand>
        <name>Zn(2+)</name>
        <dbReference type="ChEBI" id="CHEBI:29105"/>
        <note>catalytic</note>
    </ligand>
</feature>
<dbReference type="InterPro" id="IPR024571">
    <property type="entry name" value="ERAP1-like_C_dom"/>
</dbReference>
<keyword evidence="5" id="KW-0336">GPI-anchor</keyword>
<dbReference type="EMBL" id="AJWK01011043">
    <property type="status" value="NOT_ANNOTATED_CDS"/>
    <property type="molecule type" value="Genomic_DNA"/>
</dbReference>
<dbReference type="InterPro" id="IPR050344">
    <property type="entry name" value="Peptidase_M1_aminopeptidases"/>
</dbReference>
<dbReference type="SUPFAM" id="SSF55486">
    <property type="entry name" value="Metalloproteases ('zincins'), catalytic domain"/>
    <property type="match status" value="2"/>
</dbReference>
<feature type="binding site" evidence="15">
    <location>
        <position position="1158"/>
    </location>
    <ligand>
        <name>Zn(2+)</name>
        <dbReference type="ChEBI" id="CHEBI:29105"/>
        <note>catalytic</note>
    </ligand>
</feature>
<evidence type="ECO:0000256" key="9">
    <source>
        <dbReference type="ARBA" id="ARBA00022801"/>
    </source>
</evidence>
<dbReference type="Pfam" id="PF01433">
    <property type="entry name" value="Peptidase_M1"/>
    <property type="match status" value="2"/>
</dbReference>
<keyword evidence="3 19" id="KW-0031">Aminopeptidase</keyword>
<feature type="domain" description="ERAP1-like C-terminal" evidence="17">
    <location>
        <begin position="1393"/>
        <end position="1692"/>
    </location>
</feature>
<dbReference type="InterPro" id="IPR001930">
    <property type="entry name" value="Peptidase_M1"/>
</dbReference>
<evidence type="ECO:0000259" key="18">
    <source>
        <dbReference type="Pfam" id="PF17900"/>
    </source>
</evidence>
<feature type="domain" description="Aminopeptidase N-like N-terminal" evidence="18">
    <location>
        <begin position="860"/>
        <end position="1046"/>
    </location>
</feature>
<comment type="cofactor">
    <cofactor evidence="15">
        <name>Zn(2+)</name>
        <dbReference type="ChEBI" id="CHEBI:29105"/>
    </cofactor>
    <text evidence="15">Binds 1 zinc ion per subunit.</text>
</comment>
<evidence type="ECO:0000256" key="2">
    <source>
        <dbReference type="ARBA" id="ARBA00010136"/>
    </source>
</evidence>
<dbReference type="PRINTS" id="PR00756">
    <property type="entry name" value="ALADIPTASE"/>
</dbReference>
<dbReference type="InterPro" id="IPR027268">
    <property type="entry name" value="Peptidase_M4/M1_CTD_sf"/>
</dbReference>
<dbReference type="CDD" id="cd09601">
    <property type="entry name" value="M1_APN-Q_like"/>
    <property type="match status" value="2"/>
</dbReference>
<feature type="domain" description="Peptidase M1 membrane alanine aminopeptidase" evidence="16">
    <location>
        <begin position="1082"/>
        <end position="1307"/>
    </location>
</feature>
<dbReference type="GO" id="GO:0098552">
    <property type="term" value="C:side of membrane"/>
    <property type="evidence" value="ECO:0007669"/>
    <property type="project" value="UniProtKB-KW"/>
</dbReference>
<dbReference type="GO" id="GO:0042277">
    <property type="term" value="F:peptide binding"/>
    <property type="evidence" value="ECO:0007669"/>
    <property type="project" value="TreeGrafter"/>
</dbReference>
<evidence type="ECO:0000256" key="4">
    <source>
        <dbReference type="ARBA" id="ARBA00022475"/>
    </source>
</evidence>
<dbReference type="FunFam" id="2.60.40.1910:FF:000008">
    <property type="entry name" value="Aminopeptidase"/>
    <property type="match status" value="2"/>
</dbReference>
<evidence type="ECO:0000313" key="19">
    <source>
        <dbReference type="EMBL" id="MBC1176237.1"/>
    </source>
</evidence>
<dbReference type="GO" id="GO:0006508">
    <property type="term" value="P:proteolysis"/>
    <property type="evidence" value="ECO:0007669"/>
    <property type="project" value="UniProtKB-KW"/>
</dbReference>
<evidence type="ECO:0000256" key="7">
    <source>
        <dbReference type="ARBA" id="ARBA00022723"/>
    </source>
</evidence>
<feature type="domain" description="Aminopeptidase N-like N-terminal" evidence="18">
    <location>
        <begin position="5"/>
        <end position="122"/>
    </location>
</feature>
<dbReference type="VEuPathDB" id="VectorBase:LLONM1_004488"/>
<keyword evidence="6" id="KW-0645">Protease</keyword>
<dbReference type="GO" id="GO:0005615">
    <property type="term" value="C:extracellular space"/>
    <property type="evidence" value="ECO:0007669"/>
    <property type="project" value="TreeGrafter"/>
</dbReference>
<feature type="binding site" evidence="15">
    <location>
        <position position="1177"/>
    </location>
    <ligand>
        <name>Zn(2+)</name>
        <dbReference type="ChEBI" id="CHEBI:29105"/>
        <note>catalytic</note>
    </ligand>
</feature>
<dbReference type="EMBL" id="GITU01007534">
    <property type="protein sequence ID" value="MBC1176237.1"/>
    <property type="molecule type" value="Transcribed_RNA"/>
</dbReference>
<evidence type="ECO:0000256" key="13">
    <source>
        <dbReference type="ARBA" id="ARBA00023180"/>
    </source>
</evidence>
<evidence type="ECO:0000259" key="16">
    <source>
        <dbReference type="Pfam" id="PF01433"/>
    </source>
</evidence>
<dbReference type="PANTHER" id="PTHR11533:SF290">
    <property type="entry name" value="AMINOPEPTIDASE"/>
    <property type="match status" value="1"/>
</dbReference>
<dbReference type="InterPro" id="IPR014782">
    <property type="entry name" value="Peptidase_M1_dom"/>
</dbReference>
<name>A0A1B0CGD9_LUTLO</name>
<evidence type="ECO:0000256" key="14">
    <source>
        <dbReference type="ARBA" id="ARBA00023288"/>
    </source>
</evidence>
<protein>
    <submittedName>
        <fullName evidence="19">Putative puromycin-sensitive aminopeptidase</fullName>
    </submittedName>
</protein>
<evidence type="ECO:0000313" key="21">
    <source>
        <dbReference type="Proteomes" id="UP000092461"/>
    </source>
</evidence>
<dbReference type="Gene3D" id="2.60.40.1730">
    <property type="entry name" value="tricorn interacting facor f3 domain"/>
    <property type="match status" value="2"/>
</dbReference>
<dbReference type="GO" id="GO:0005737">
    <property type="term" value="C:cytoplasm"/>
    <property type="evidence" value="ECO:0007669"/>
    <property type="project" value="TreeGrafter"/>
</dbReference>
<keyword evidence="13" id="KW-0325">Glycoprotein</keyword>
<feature type="domain" description="Peptidase M1 membrane alanine aminopeptidase" evidence="16">
    <location>
        <begin position="169"/>
        <end position="386"/>
    </location>
</feature>
<dbReference type="SUPFAM" id="SSF63737">
    <property type="entry name" value="Leukotriene A4 hydrolase N-terminal domain"/>
    <property type="match status" value="2"/>
</dbReference>
<keyword evidence="10 15" id="KW-0862">Zinc</keyword>
<evidence type="ECO:0000259" key="17">
    <source>
        <dbReference type="Pfam" id="PF11838"/>
    </source>
</evidence>
<evidence type="ECO:0000256" key="1">
    <source>
        <dbReference type="ARBA" id="ARBA00004609"/>
    </source>
</evidence>
<keyword evidence="14" id="KW-0449">Lipoprotein</keyword>
<dbReference type="EnsemblMetazoa" id="LLOJ003440-RA">
    <property type="protein sequence ID" value="LLOJ003440-PA"/>
    <property type="gene ID" value="LLOJ003440"/>
</dbReference>
<keyword evidence="8" id="KW-0732">Signal</keyword>
<keyword evidence="12" id="KW-0472">Membrane</keyword>
<dbReference type="GO" id="GO:0005886">
    <property type="term" value="C:plasma membrane"/>
    <property type="evidence" value="ECO:0007669"/>
    <property type="project" value="UniProtKB-SubCell"/>
</dbReference>
<evidence type="ECO:0000256" key="8">
    <source>
        <dbReference type="ARBA" id="ARBA00022729"/>
    </source>
</evidence>
<feature type="domain" description="ERAP1-like C-terminal" evidence="17">
    <location>
        <begin position="472"/>
        <end position="765"/>
    </location>
</feature>
<dbReference type="FunFam" id="1.10.390.10:FF:000013">
    <property type="entry name" value="Aminopeptidase N"/>
    <property type="match status" value="2"/>
</dbReference>
<evidence type="ECO:0000256" key="10">
    <source>
        <dbReference type="ARBA" id="ARBA00022833"/>
    </source>
</evidence>
<dbReference type="VEuPathDB" id="VectorBase:LLONM1_000594"/>
<dbReference type="InterPro" id="IPR042097">
    <property type="entry name" value="Aminopeptidase_N-like_N_sf"/>
</dbReference>
<reference evidence="21" key="1">
    <citation type="submission" date="2012-05" db="EMBL/GenBank/DDBJ databases">
        <title>Whole Genome Assembly of Lutzomyia longipalpis.</title>
        <authorList>
            <person name="Richards S."/>
            <person name="Qu C."/>
            <person name="Dillon R."/>
            <person name="Worley K."/>
            <person name="Scherer S."/>
            <person name="Batterton M."/>
            <person name="Taylor A."/>
            <person name="Hawes A."/>
            <person name="Hernandez B."/>
            <person name="Kovar C."/>
            <person name="Mandapat C."/>
            <person name="Pham C."/>
            <person name="Qu C."/>
            <person name="Jing C."/>
            <person name="Bess C."/>
            <person name="Bandaranaike D."/>
            <person name="Ngo D."/>
            <person name="Ongeri F."/>
            <person name="Arias F."/>
            <person name="Lara F."/>
            <person name="Weissenberger G."/>
            <person name="Kamau G."/>
            <person name="Han H."/>
            <person name="Shen H."/>
            <person name="Dinh H."/>
            <person name="Khalil I."/>
            <person name="Jones J."/>
            <person name="Shafer J."/>
            <person name="Jayaseelan J."/>
            <person name="Quiroz J."/>
            <person name="Blankenburg K."/>
            <person name="Nguyen L."/>
            <person name="Jackson L."/>
            <person name="Francisco L."/>
            <person name="Tang L.-Y."/>
            <person name="Pu L.-L."/>
            <person name="Perales L."/>
            <person name="Lorensuhewa L."/>
            <person name="Munidasa M."/>
            <person name="Coyle M."/>
            <person name="Taylor M."/>
            <person name="Puazo M."/>
            <person name="Firestine M."/>
            <person name="Scheel M."/>
            <person name="Javaid M."/>
            <person name="Wang M."/>
            <person name="Li M."/>
            <person name="Tabassum N."/>
            <person name="Saada N."/>
            <person name="Osuji N."/>
            <person name="Aqrawi P."/>
            <person name="Fu Q."/>
            <person name="Thornton R."/>
            <person name="Raj R."/>
            <person name="Goodspeed R."/>
            <person name="Mata R."/>
            <person name="Najjar R."/>
            <person name="Gubbala S."/>
            <person name="Lee S."/>
            <person name="Denson S."/>
            <person name="Patil S."/>
            <person name="Macmil S."/>
            <person name="Qi S."/>
            <person name="Matskevitch T."/>
            <person name="Palculict T."/>
            <person name="Mathew T."/>
            <person name="Vee V."/>
            <person name="Velamala V."/>
            <person name="Korchina V."/>
            <person name="Cai W."/>
            <person name="Liu W."/>
            <person name="Dai W."/>
            <person name="Zou X."/>
            <person name="Zhu Y."/>
            <person name="Zhang Y."/>
            <person name="Wu Y.-Q."/>
            <person name="Xin Y."/>
            <person name="Nazarath L."/>
            <person name="Kovar C."/>
            <person name="Han Y."/>
            <person name="Muzny D."/>
            <person name="Gibbs R."/>
        </authorList>
    </citation>
    <scope>NUCLEOTIDE SEQUENCE [LARGE SCALE GENOMIC DNA]</scope>
    <source>
        <strain evidence="21">Jacobina</strain>
    </source>
</reference>
<proteinExistence type="inferred from homology"/>
<dbReference type="Gene3D" id="1.25.50.20">
    <property type="match status" value="2"/>
</dbReference>
<dbReference type="Gene3D" id="1.10.390.10">
    <property type="entry name" value="Neutral Protease Domain 2"/>
    <property type="match status" value="2"/>
</dbReference>
<organism evidence="20 21">
    <name type="scientific">Lutzomyia longipalpis</name>
    <name type="common">Sand fly</name>
    <dbReference type="NCBI Taxonomy" id="7200"/>
    <lineage>
        <taxon>Eukaryota</taxon>
        <taxon>Metazoa</taxon>
        <taxon>Ecdysozoa</taxon>
        <taxon>Arthropoda</taxon>
        <taxon>Hexapoda</taxon>
        <taxon>Insecta</taxon>
        <taxon>Pterygota</taxon>
        <taxon>Neoptera</taxon>
        <taxon>Endopterygota</taxon>
        <taxon>Diptera</taxon>
        <taxon>Nematocera</taxon>
        <taxon>Psychodoidea</taxon>
        <taxon>Psychodidae</taxon>
        <taxon>Lutzomyia</taxon>
        <taxon>Lutzomyia</taxon>
    </lineage>
</organism>
<dbReference type="Pfam" id="PF11838">
    <property type="entry name" value="ERAP1_C"/>
    <property type="match status" value="2"/>
</dbReference>
<comment type="similarity">
    <text evidence="2">Belongs to the peptidase M1 family.</text>
</comment>
<keyword evidence="4" id="KW-1003">Cell membrane</keyword>
<dbReference type="PANTHER" id="PTHR11533">
    <property type="entry name" value="PROTEASE M1 ZINC METALLOPROTEASE"/>
    <property type="match status" value="1"/>
</dbReference>
<evidence type="ECO:0000256" key="6">
    <source>
        <dbReference type="ARBA" id="ARBA00022670"/>
    </source>
</evidence>
<dbReference type="GO" id="GO:0043171">
    <property type="term" value="P:peptide catabolic process"/>
    <property type="evidence" value="ECO:0007669"/>
    <property type="project" value="TreeGrafter"/>
</dbReference>